<gene>
    <name evidence="2" type="ORF">CBF29_00145</name>
</gene>
<dbReference type="GO" id="GO:0034228">
    <property type="term" value="F:ethanolamine transmembrane transporter activity"/>
    <property type="evidence" value="ECO:0007669"/>
    <property type="project" value="InterPro"/>
</dbReference>
<feature type="transmembrane region" description="Helical" evidence="1">
    <location>
        <begin position="231"/>
        <end position="248"/>
    </location>
</feature>
<evidence type="ECO:0000313" key="3">
    <source>
        <dbReference type="Proteomes" id="UP000287605"/>
    </source>
</evidence>
<dbReference type="InterPro" id="IPR007441">
    <property type="entry name" value="EutH"/>
</dbReference>
<reference evidence="2 3" key="1">
    <citation type="submission" date="2017-05" db="EMBL/GenBank/DDBJ databases">
        <title>Vagococcus spp. assemblies.</title>
        <authorList>
            <person name="Gulvik C.A."/>
        </authorList>
    </citation>
    <scope>NUCLEOTIDE SEQUENCE [LARGE SCALE GENOMIC DNA]</scope>
    <source>
        <strain evidence="2 3">CCUG 51432</strain>
    </source>
</reference>
<dbReference type="PANTHER" id="PTHR40089:SF1">
    <property type="entry name" value="ETHANOLAMINE PERMEASE EUTH-RELATED"/>
    <property type="match status" value="1"/>
</dbReference>
<feature type="transmembrane region" description="Helical" evidence="1">
    <location>
        <begin position="199"/>
        <end position="219"/>
    </location>
</feature>
<keyword evidence="1" id="KW-0472">Membrane</keyword>
<feature type="transmembrane region" description="Helical" evidence="1">
    <location>
        <begin position="318"/>
        <end position="337"/>
    </location>
</feature>
<dbReference type="PIRSF" id="PIRSF019466">
    <property type="entry name" value="EutH"/>
    <property type="match status" value="1"/>
</dbReference>
<proteinExistence type="predicted"/>
<sequence length="410" mass="43958">MFDELLESVKNTDVFTQSLELVKKDFSFSKLVMYVLIFFMFVGAIDKIRGNKKGYGDKFDEGFITMGPLAISMVGIISLTPVLKQILQPIISPIYKLFGASPAMFAGTILANDAGAYSLAKEIAENDVAIGNFSGLILGSMMGVMIVGIIPLALSILEKKDLAYFSAGVLMAIITIPLGSLVGGLLMNLTGFSLSLGKILINLIPVVILAILIAVGMWLRPQSMMKGFSAFGNGVIIMITIGTAIAIFQQITDIRLPLFYLMVEPAAPGELSPLKESLLVVGEIGLVLTGTFPFIEWLTRTFSNVLNTLGKKLNMNEAATAGFIATLASIIPTFNMVKDMDPKGKLLNISFGVSAAWVLGDHLGFTAGVAPDMILPVVIGKMTAGLSALWLANKFSDAILPRVQSMKLME</sequence>
<evidence type="ECO:0000256" key="1">
    <source>
        <dbReference type="SAM" id="Phobius"/>
    </source>
</evidence>
<dbReference type="OrthoDB" id="9778282at2"/>
<organism evidence="2 3">
    <name type="scientific">Vagococcus elongatus</name>
    <dbReference type="NCBI Taxonomy" id="180344"/>
    <lineage>
        <taxon>Bacteria</taxon>
        <taxon>Bacillati</taxon>
        <taxon>Bacillota</taxon>
        <taxon>Bacilli</taxon>
        <taxon>Lactobacillales</taxon>
        <taxon>Enterococcaceae</taxon>
        <taxon>Vagococcus</taxon>
    </lineage>
</organism>
<dbReference type="EMBL" id="NGKA01000001">
    <property type="protein sequence ID" value="RSU15525.1"/>
    <property type="molecule type" value="Genomic_DNA"/>
</dbReference>
<feature type="transmembrane region" description="Helical" evidence="1">
    <location>
        <begin position="133"/>
        <end position="157"/>
    </location>
</feature>
<feature type="transmembrane region" description="Helical" evidence="1">
    <location>
        <begin position="373"/>
        <end position="392"/>
    </location>
</feature>
<name>A0A430B5C5_9ENTE</name>
<keyword evidence="3" id="KW-1185">Reference proteome</keyword>
<dbReference type="GO" id="GO:0005886">
    <property type="term" value="C:plasma membrane"/>
    <property type="evidence" value="ECO:0007669"/>
    <property type="project" value="TreeGrafter"/>
</dbReference>
<dbReference type="AlphaFoldDB" id="A0A430B5C5"/>
<dbReference type="Proteomes" id="UP000287605">
    <property type="component" value="Unassembled WGS sequence"/>
</dbReference>
<comment type="caution">
    <text evidence="2">The sequence shown here is derived from an EMBL/GenBank/DDBJ whole genome shotgun (WGS) entry which is preliminary data.</text>
</comment>
<feature type="transmembrane region" description="Helical" evidence="1">
    <location>
        <begin position="278"/>
        <end position="298"/>
    </location>
</feature>
<keyword evidence="1" id="KW-1133">Transmembrane helix</keyword>
<feature type="transmembrane region" description="Helical" evidence="1">
    <location>
        <begin position="94"/>
        <end position="112"/>
    </location>
</feature>
<evidence type="ECO:0000313" key="2">
    <source>
        <dbReference type="EMBL" id="RSU15525.1"/>
    </source>
</evidence>
<feature type="transmembrane region" description="Helical" evidence="1">
    <location>
        <begin position="31"/>
        <end position="50"/>
    </location>
</feature>
<dbReference type="PANTHER" id="PTHR40089">
    <property type="entry name" value="ETHANOLAMINE UTILIZATION PROTEIN EUTH"/>
    <property type="match status" value="1"/>
</dbReference>
<dbReference type="RefSeq" id="WP_126805996.1">
    <property type="nucleotide sequence ID" value="NZ_NGKA01000001.1"/>
</dbReference>
<keyword evidence="1" id="KW-0812">Transmembrane</keyword>
<dbReference type="Pfam" id="PF04346">
    <property type="entry name" value="EutH"/>
    <property type="match status" value="1"/>
</dbReference>
<feature type="transmembrane region" description="Helical" evidence="1">
    <location>
        <begin position="163"/>
        <end position="187"/>
    </location>
</feature>
<accession>A0A430B5C5</accession>
<feature type="transmembrane region" description="Helical" evidence="1">
    <location>
        <begin position="62"/>
        <end position="82"/>
    </location>
</feature>
<protein>
    <submittedName>
        <fullName evidence="2">Ethanolamine utilization protein EutH</fullName>
    </submittedName>
</protein>